<dbReference type="PANTHER" id="PTHR46401:SF2">
    <property type="entry name" value="GLYCOSYLTRANSFERASE WBBK-RELATED"/>
    <property type="match status" value="1"/>
</dbReference>
<dbReference type="InterPro" id="IPR028098">
    <property type="entry name" value="Glyco_trans_4-like_N"/>
</dbReference>
<evidence type="ECO:0000259" key="2">
    <source>
        <dbReference type="Pfam" id="PF00534"/>
    </source>
</evidence>
<dbReference type="Proteomes" id="UP000183986">
    <property type="component" value="Unassembled WGS sequence"/>
</dbReference>
<name>A0A1M2UT33_MARNT</name>
<dbReference type="Pfam" id="PF00534">
    <property type="entry name" value="Glycos_transf_1"/>
    <property type="match status" value="1"/>
</dbReference>
<accession>A0A1M2UT33</accession>
<evidence type="ECO:0008006" key="6">
    <source>
        <dbReference type="Google" id="ProtNLM"/>
    </source>
</evidence>
<evidence type="ECO:0000256" key="1">
    <source>
        <dbReference type="ARBA" id="ARBA00022679"/>
    </source>
</evidence>
<dbReference type="Gene3D" id="3.40.50.2000">
    <property type="entry name" value="Glycogen Phosphorylase B"/>
    <property type="match status" value="2"/>
</dbReference>
<keyword evidence="1" id="KW-0808">Transferase</keyword>
<dbReference type="GO" id="GO:0016757">
    <property type="term" value="F:glycosyltransferase activity"/>
    <property type="evidence" value="ECO:0007669"/>
    <property type="project" value="UniProtKB-ARBA"/>
</dbReference>
<reference evidence="4" key="1">
    <citation type="submission" date="2016-11" db="EMBL/GenBank/DDBJ databases">
        <title>Draft Genome Sequence of Marinobacter hydrocarbonoclasticus strain STW2, a polyaromatic aromatic hydrocarbon degrading and denitrifying bacterium from rhizosphere of Seagrass Enhalus acodoides.</title>
        <authorList>
            <person name="Ling J."/>
            <person name="Dong J."/>
        </authorList>
    </citation>
    <scope>NUCLEOTIDE SEQUENCE [LARGE SCALE GENOMIC DNA]</scope>
    <source>
        <strain evidence="4">STW2</strain>
    </source>
</reference>
<proteinExistence type="predicted"/>
<sequence length="368" mass="41501">MKAVIAIRQIQRYTGAVRNVIEHCQYLKALGYEITIIAERCNRDILNECGADFIRIMRWPIKGAYRRTWFDKRVQHWLRANPYDLFFSHGDSHSNDILVMHNCVRLHEETCGTPELDVAAFHDSVISAGDYRALITNSKLMADDFKQRYSVPNDKLRVFYQGVDNSLFNVSDKEALRCKARRELQLPATSKVVGLITSGDFTKRNVRFFLEVAGFLAANTSFPIEFLVVGKSNSTRFADQISVNCLQSRIRFIDPVPNVHELFHALDLHIFPALLEEYGRVVLEGLACGVPTIASDNVGVAELMQDHSVPEVISGYNLEEWGKAAQKMLTDPDAGKRASQAAASLAQQYSMVNQKQAMADLLSSLIKR</sequence>
<feature type="domain" description="Glycosyl transferase family 1" evidence="2">
    <location>
        <begin position="200"/>
        <end position="342"/>
    </location>
</feature>
<comment type="caution">
    <text evidence="4">The sequence shown here is derived from an EMBL/GenBank/DDBJ whole genome shotgun (WGS) entry which is preliminary data.</text>
</comment>
<evidence type="ECO:0000313" key="5">
    <source>
        <dbReference type="Proteomes" id="UP000183986"/>
    </source>
</evidence>
<dbReference type="CDD" id="cd03801">
    <property type="entry name" value="GT4_PimA-like"/>
    <property type="match status" value="1"/>
</dbReference>
<dbReference type="AlphaFoldDB" id="A0A1M2UT33"/>
<evidence type="ECO:0000313" key="4">
    <source>
        <dbReference type="EMBL" id="OJS98521.1"/>
    </source>
</evidence>
<dbReference type="Pfam" id="PF13439">
    <property type="entry name" value="Glyco_transf_4"/>
    <property type="match status" value="1"/>
</dbReference>
<dbReference type="EMBL" id="MPKY01000003">
    <property type="protein sequence ID" value="OJS98521.1"/>
    <property type="molecule type" value="Genomic_DNA"/>
</dbReference>
<dbReference type="SUPFAM" id="SSF53756">
    <property type="entry name" value="UDP-Glycosyltransferase/glycogen phosphorylase"/>
    <property type="match status" value="1"/>
</dbReference>
<evidence type="ECO:0000259" key="3">
    <source>
        <dbReference type="Pfam" id="PF13439"/>
    </source>
</evidence>
<protein>
    <recommendedName>
        <fullName evidence="6">Glycosyltransferase family 1 protein</fullName>
    </recommendedName>
</protein>
<dbReference type="PANTHER" id="PTHR46401">
    <property type="entry name" value="GLYCOSYLTRANSFERASE WBBK-RELATED"/>
    <property type="match status" value="1"/>
</dbReference>
<organism evidence="4 5">
    <name type="scientific">Marinobacter nauticus</name>
    <name type="common">Marinobacter hydrocarbonoclasticus</name>
    <name type="synonym">Marinobacter aquaeolei</name>
    <dbReference type="NCBI Taxonomy" id="2743"/>
    <lineage>
        <taxon>Bacteria</taxon>
        <taxon>Pseudomonadati</taxon>
        <taxon>Pseudomonadota</taxon>
        <taxon>Gammaproteobacteria</taxon>
        <taxon>Pseudomonadales</taxon>
        <taxon>Marinobacteraceae</taxon>
        <taxon>Marinobacter</taxon>
    </lineage>
</organism>
<dbReference type="OrthoDB" id="6286688at2"/>
<gene>
    <name evidence="4" type="ORF">BEE62_15960</name>
</gene>
<feature type="domain" description="Glycosyltransferase subfamily 4-like N-terminal" evidence="3">
    <location>
        <begin position="14"/>
        <end position="165"/>
    </location>
</feature>
<dbReference type="RefSeq" id="WP_072678365.1">
    <property type="nucleotide sequence ID" value="NZ_MPKY01000003.1"/>
</dbReference>
<keyword evidence="5" id="KW-1185">Reference proteome</keyword>
<dbReference type="InterPro" id="IPR001296">
    <property type="entry name" value="Glyco_trans_1"/>
</dbReference>